<comment type="similarity">
    <text evidence="1">Belongs to the universal stress protein A family.</text>
</comment>
<dbReference type="Gene3D" id="3.40.50.12370">
    <property type="match status" value="1"/>
</dbReference>
<organism evidence="3 4">
    <name type="scientific">Nocardioides plantarum</name>
    <dbReference type="NCBI Taxonomy" id="29299"/>
    <lineage>
        <taxon>Bacteria</taxon>
        <taxon>Bacillati</taxon>
        <taxon>Actinomycetota</taxon>
        <taxon>Actinomycetes</taxon>
        <taxon>Propionibacteriales</taxon>
        <taxon>Nocardioidaceae</taxon>
        <taxon>Nocardioides</taxon>
    </lineage>
</organism>
<dbReference type="Proteomes" id="UP001589750">
    <property type="component" value="Unassembled WGS sequence"/>
</dbReference>
<protein>
    <submittedName>
        <fullName evidence="3">Universal stress protein</fullName>
    </submittedName>
</protein>
<comment type="caution">
    <text evidence="3">The sequence shown here is derived from an EMBL/GenBank/DDBJ whole genome shotgun (WGS) entry which is preliminary data.</text>
</comment>
<name>A0ABV5KA05_9ACTN</name>
<sequence>MAIDNDPLPARLGLVANEARRRGRGVHLVHVVPPGGGLQPDAGWAMLRTAEDGLRRLVGDGLPLSTELCRGPAVATLVAESRRSCLVVVGADSGVPRGSVASRVAARSVVPTLVLPAGHPRDGTSRGRRVTVVVAEPEAETHVIRAALEEAELRRVGLRIVGLATSYADVLAAHPQVACEVVVARGDSASALLALAAGSDLLVVGRGTPSFSWPGRLGATTQAVLERGPCPVLVVGAPALAAAGLS</sequence>
<proteinExistence type="inferred from homology"/>
<dbReference type="EMBL" id="JBHMDG010000008">
    <property type="protein sequence ID" value="MFB9312720.1"/>
    <property type="molecule type" value="Genomic_DNA"/>
</dbReference>
<reference evidence="3 4" key="1">
    <citation type="submission" date="2024-09" db="EMBL/GenBank/DDBJ databases">
        <authorList>
            <person name="Sun Q."/>
            <person name="Mori K."/>
        </authorList>
    </citation>
    <scope>NUCLEOTIDE SEQUENCE [LARGE SCALE GENOMIC DNA]</scope>
    <source>
        <strain evidence="3 4">JCM 9626</strain>
    </source>
</reference>
<evidence type="ECO:0000256" key="1">
    <source>
        <dbReference type="ARBA" id="ARBA00008791"/>
    </source>
</evidence>
<feature type="domain" description="UspA" evidence="2">
    <location>
        <begin position="132"/>
        <end position="235"/>
    </location>
</feature>
<feature type="domain" description="UspA" evidence="2">
    <location>
        <begin position="12"/>
        <end position="116"/>
    </location>
</feature>
<gene>
    <name evidence="3" type="ORF">ACFFRI_06650</name>
</gene>
<dbReference type="PANTHER" id="PTHR46268">
    <property type="entry name" value="STRESS RESPONSE PROTEIN NHAX"/>
    <property type="match status" value="1"/>
</dbReference>
<accession>A0ABV5KA05</accession>
<evidence type="ECO:0000259" key="2">
    <source>
        <dbReference type="Pfam" id="PF00582"/>
    </source>
</evidence>
<dbReference type="InterPro" id="IPR006016">
    <property type="entry name" value="UspA"/>
</dbReference>
<evidence type="ECO:0000313" key="4">
    <source>
        <dbReference type="Proteomes" id="UP001589750"/>
    </source>
</evidence>
<dbReference type="SUPFAM" id="SSF52402">
    <property type="entry name" value="Adenine nucleotide alpha hydrolases-like"/>
    <property type="match status" value="2"/>
</dbReference>
<dbReference type="RefSeq" id="WP_170215268.1">
    <property type="nucleotide sequence ID" value="NZ_JBHMDG010000008.1"/>
</dbReference>
<dbReference type="PANTHER" id="PTHR46268:SF6">
    <property type="entry name" value="UNIVERSAL STRESS PROTEIN UP12"/>
    <property type="match status" value="1"/>
</dbReference>
<dbReference type="Pfam" id="PF00582">
    <property type="entry name" value="Usp"/>
    <property type="match status" value="2"/>
</dbReference>
<keyword evidence="4" id="KW-1185">Reference proteome</keyword>
<evidence type="ECO:0000313" key="3">
    <source>
        <dbReference type="EMBL" id="MFB9312720.1"/>
    </source>
</evidence>